<sequence length="135" mass="15632">AGGLLSAQRFRVYSALRNHGPCTAIELAERFGIGWRHTISRRLPELRDRGVVRELDTRVCNVGGRPSIVWETTDALPKNPPKQTRSDFLDRQHQDEINYLKARNSELREKNALLEQENRRLRDALRAHGKQLRLI</sequence>
<feature type="coiled-coil region" evidence="1">
    <location>
        <begin position="97"/>
        <end position="131"/>
    </location>
</feature>
<feature type="non-terminal residue" evidence="3">
    <location>
        <position position="1"/>
    </location>
</feature>
<keyword evidence="1" id="KW-0175">Coiled coil</keyword>
<feature type="region of interest" description="Disordered" evidence="2">
    <location>
        <begin position="72"/>
        <end position="92"/>
    </location>
</feature>
<dbReference type="InterPro" id="IPR036390">
    <property type="entry name" value="WH_DNA-bd_sf"/>
</dbReference>
<protein>
    <submittedName>
        <fullName evidence="3">Uncharacterized protein</fullName>
    </submittedName>
</protein>
<evidence type="ECO:0000256" key="1">
    <source>
        <dbReference type="SAM" id="Coils"/>
    </source>
</evidence>
<comment type="caution">
    <text evidence="3">The sequence shown here is derived from an EMBL/GenBank/DDBJ whole genome shotgun (WGS) entry which is preliminary data.</text>
</comment>
<dbReference type="AlphaFoldDB" id="A0A0F8XYD4"/>
<dbReference type="SUPFAM" id="SSF46785">
    <property type="entry name" value="Winged helix' DNA-binding domain"/>
    <property type="match status" value="1"/>
</dbReference>
<dbReference type="EMBL" id="LAZR01056475">
    <property type="protein sequence ID" value="KKK74107.1"/>
    <property type="molecule type" value="Genomic_DNA"/>
</dbReference>
<proteinExistence type="predicted"/>
<evidence type="ECO:0000313" key="3">
    <source>
        <dbReference type="EMBL" id="KKK74107.1"/>
    </source>
</evidence>
<name>A0A0F8XYD4_9ZZZZ</name>
<accession>A0A0F8XYD4</accession>
<dbReference type="InterPro" id="IPR036388">
    <property type="entry name" value="WH-like_DNA-bd_sf"/>
</dbReference>
<dbReference type="Gene3D" id="1.10.10.10">
    <property type="entry name" value="Winged helix-like DNA-binding domain superfamily/Winged helix DNA-binding domain"/>
    <property type="match status" value="1"/>
</dbReference>
<gene>
    <name evidence="3" type="ORF">LCGC14_2887060</name>
</gene>
<organism evidence="3">
    <name type="scientific">marine sediment metagenome</name>
    <dbReference type="NCBI Taxonomy" id="412755"/>
    <lineage>
        <taxon>unclassified sequences</taxon>
        <taxon>metagenomes</taxon>
        <taxon>ecological metagenomes</taxon>
    </lineage>
</organism>
<evidence type="ECO:0000256" key="2">
    <source>
        <dbReference type="SAM" id="MobiDB-lite"/>
    </source>
</evidence>
<reference evidence="3" key="1">
    <citation type="journal article" date="2015" name="Nature">
        <title>Complex archaea that bridge the gap between prokaryotes and eukaryotes.</title>
        <authorList>
            <person name="Spang A."/>
            <person name="Saw J.H."/>
            <person name="Jorgensen S.L."/>
            <person name="Zaremba-Niedzwiedzka K."/>
            <person name="Martijn J."/>
            <person name="Lind A.E."/>
            <person name="van Eijk R."/>
            <person name="Schleper C."/>
            <person name="Guy L."/>
            <person name="Ettema T.J."/>
        </authorList>
    </citation>
    <scope>NUCLEOTIDE SEQUENCE</scope>
</reference>